<dbReference type="AlphaFoldDB" id="A0A5N5DLH0"/>
<proteinExistence type="predicted"/>
<dbReference type="InterPro" id="IPR029058">
    <property type="entry name" value="AB_hydrolase_fold"/>
</dbReference>
<dbReference type="GO" id="GO:0016787">
    <property type="term" value="F:hydrolase activity"/>
    <property type="evidence" value="ECO:0007669"/>
    <property type="project" value="UniProtKB-KW"/>
</dbReference>
<dbReference type="PANTHER" id="PTHR43798:SF31">
    <property type="entry name" value="AB HYDROLASE SUPERFAMILY PROTEIN YCLE"/>
    <property type="match status" value="1"/>
</dbReference>
<comment type="caution">
    <text evidence="3">The sequence shown here is derived from an EMBL/GenBank/DDBJ whole genome shotgun (WGS) entry which is preliminary data.</text>
</comment>
<dbReference type="InterPro" id="IPR000073">
    <property type="entry name" value="AB_hydrolase_1"/>
</dbReference>
<dbReference type="OrthoDB" id="8119704at2759"/>
<evidence type="ECO:0000259" key="2">
    <source>
        <dbReference type="Pfam" id="PF12697"/>
    </source>
</evidence>
<dbReference type="InterPro" id="IPR050266">
    <property type="entry name" value="AB_hydrolase_sf"/>
</dbReference>
<dbReference type="Proteomes" id="UP000325902">
    <property type="component" value="Unassembled WGS sequence"/>
</dbReference>
<dbReference type="Gene3D" id="3.40.50.1820">
    <property type="entry name" value="alpha/beta hydrolase"/>
    <property type="match status" value="1"/>
</dbReference>
<reference evidence="3 4" key="1">
    <citation type="journal article" date="2019" name="Sci. Rep.">
        <title>A multi-omics analysis of the grapevine pathogen Lasiodiplodia theobromae reveals that temperature affects the expression of virulence- and pathogenicity-related genes.</title>
        <authorList>
            <person name="Felix C."/>
            <person name="Meneses R."/>
            <person name="Goncalves M.F.M."/>
            <person name="Tilleman L."/>
            <person name="Duarte A.S."/>
            <person name="Jorrin-Novo J.V."/>
            <person name="Van de Peer Y."/>
            <person name="Deforce D."/>
            <person name="Van Nieuwerburgh F."/>
            <person name="Esteves A.C."/>
            <person name="Alves A."/>
        </authorList>
    </citation>
    <scope>NUCLEOTIDE SEQUENCE [LARGE SCALE GENOMIC DNA]</scope>
    <source>
        <strain evidence="3 4">LA-SOL3</strain>
    </source>
</reference>
<feature type="domain" description="AB hydrolase-1" evidence="2">
    <location>
        <begin position="68"/>
        <end position="312"/>
    </location>
</feature>
<evidence type="ECO:0000313" key="3">
    <source>
        <dbReference type="EMBL" id="KAB2578768.1"/>
    </source>
</evidence>
<dbReference type="GO" id="GO:0016020">
    <property type="term" value="C:membrane"/>
    <property type="evidence" value="ECO:0007669"/>
    <property type="project" value="TreeGrafter"/>
</dbReference>
<keyword evidence="1" id="KW-0378">Hydrolase</keyword>
<dbReference type="Pfam" id="PF12697">
    <property type="entry name" value="Abhydrolase_6"/>
    <property type="match status" value="1"/>
</dbReference>
<accession>A0A5N5DLH0</accession>
<dbReference type="EMBL" id="VCHE01000010">
    <property type="protein sequence ID" value="KAB2578768.1"/>
    <property type="molecule type" value="Genomic_DNA"/>
</dbReference>
<evidence type="ECO:0000313" key="4">
    <source>
        <dbReference type="Proteomes" id="UP000325902"/>
    </source>
</evidence>
<organism evidence="3 4">
    <name type="scientific">Lasiodiplodia theobromae</name>
    <dbReference type="NCBI Taxonomy" id="45133"/>
    <lineage>
        <taxon>Eukaryota</taxon>
        <taxon>Fungi</taxon>
        <taxon>Dikarya</taxon>
        <taxon>Ascomycota</taxon>
        <taxon>Pezizomycotina</taxon>
        <taxon>Dothideomycetes</taxon>
        <taxon>Dothideomycetes incertae sedis</taxon>
        <taxon>Botryosphaeriales</taxon>
        <taxon>Botryosphaeriaceae</taxon>
        <taxon>Lasiodiplodia</taxon>
    </lineage>
</organism>
<dbReference type="SUPFAM" id="SSF53474">
    <property type="entry name" value="alpha/beta-Hydrolases"/>
    <property type="match status" value="1"/>
</dbReference>
<name>A0A5N5DLH0_9PEZI</name>
<sequence length="375" mass="40790">MLWTPFWRLPWTASSSKPTPPPLPPGVTRTYIPTPQGDLELLSAVPPSSFLSPTTSSTLSTPSPVPHILFLHGGFGSAAVWLPYLTYLSTNHGIPCHALSLRGHGASWQPGYLRMVWGTGMAAMTEDVVAVVVEGLKVFGEGLEVVLVGHSSGGGLAQWVIETEGGGCGDGGKGRLKGMVRGLGLLAGTPCFGQIGVYWNWLKHDLFFPIRVLFHLYHPLSPLSTLELVKGAFFSPAVSNSAVAEFRRTCMMGYESMIWPNQMMRRLVYPRNVLLNLVGWGSNGQRVLVVAGKGDKLMGTRLMNEMADEYRAAYRGLVSKKKIDGVEDEVQALTKGEGTTGQGVRYAELDAAHHLQNDVGWEEGAERLAEFWAQL</sequence>
<gene>
    <name evidence="3" type="ORF">DBV05_g2702</name>
</gene>
<dbReference type="PANTHER" id="PTHR43798">
    <property type="entry name" value="MONOACYLGLYCEROL LIPASE"/>
    <property type="match status" value="1"/>
</dbReference>
<keyword evidence="4" id="KW-1185">Reference proteome</keyword>
<evidence type="ECO:0000256" key="1">
    <source>
        <dbReference type="ARBA" id="ARBA00022801"/>
    </source>
</evidence>
<protein>
    <recommendedName>
        <fullName evidence="2">AB hydrolase-1 domain-containing protein</fullName>
    </recommendedName>
</protein>